<evidence type="ECO:0000256" key="2">
    <source>
        <dbReference type="ARBA" id="ARBA00010961"/>
    </source>
</evidence>
<evidence type="ECO:0000256" key="7">
    <source>
        <dbReference type="SAM" id="MobiDB-lite"/>
    </source>
</evidence>
<evidence type="ECO:0000313" key="8">
    <source>
        <dbReference type="EMBL" id="SFO37946.1"/>
    </source>
</evidence>
<reference evidence="9" key="1">
    <citation type="submission" date="2016-10" db="EMBL/GenBank/DDBJ databases">
        <authorList>
            <person name="Varghese N."/>
            <person name="Submissions S."/>
        </authorList>
    </citation>
    <scope>NUCLEOTIDE SEQUENCE [LARGE SCALE GENOMIC DNA]</scope>
    <source>
        <strain evidence="9">DSM 28463</strain>
    </source>
</reference>
<dbReference type="GO" id="GO:0003677">
    <property type="term" value="F:DNA binding"/>
    <property type="evidence" value="ECO:0007669"/>
    <property type="project" value="UniProtKB-UniRule"/>
</dbReference>
<feature type="compositionally biased region" description="Low complexity" evidence="7">
    <location>
        <begin position="57"/>
        <end position="70"/>
    </location>
</feature>
<evidence type="ECO:0000256" key="3">
    <source>
        <dbReference type="ARBA" id="ARBA00022578"/>
    </source>
</evidence>
<protein>
    <recommendedName>
        <fullName evidence="6">Mutator family transposase</fullName>
    </recommendedName>
</protein>
<evidence type="ECO:0000256" key="1">
    <source>
        <dbReference type="ARBA" id="ARBA00002190"/>
    </source>
</evidence>
<dbReference type="Pfam" id="PF00872">
    <property type="entry name" value="Transposase_mut"/>
    <property type="match status" value="1"/>
</dbReference>
<feature type="compositionally biased region" description="Basic and acidic residues" evidence="7">
    <location>
        <begin position="43"/>
        <end position="56"/>
    </location>
</feature>
<evidence type="ECO:0000256" key="6">
    <source>
        <dbReference type="RuleBase" id="RU365089"/>
    </source>
</evidence>
<keyword evidence="3 6" id="KW-0815">Transposition</keyword>
<evidence type="ECO:0000313" key="9">
    <source>
        <dbReference type="Proteomes" id="UP000198599"/>
    </source>
</evidence>
<comment type="similarity">
    <text evidence="2 6">Belongs to the transposase mutator family.</text>
</comment>
<dbReference type="EMBL" id="FOVP01000036">
    <property type="protein sequence ID" value="SFO37946.1"/>
    <property type="molecule type" value="Genomic_DNA"/>
</dbReference>
<sequence length="141" mass="15509">MSIDKEILDRLMESRAPGDLFGKGGILSELTKSLAERALSTEMDIHLDEERAEEAPGGRNRPSNRRNGSSQKTVTTDGGEVVLDIPRDRNGTFDPILIAKYQRRLAGADAIRRRDGSTDHSQAYPSNAACRGHAHVPRKES</sequence>
<name>A0A1I5GQ08_9RHOB</name>
<keyword evidence="6" id="KW-0814">Transposable element</keyword>
<keyword evidence="9" id="KW-1185">Reference proteome</keyword>
<accession>A0A1I5GQ08</accession>
<feature type="region of interest" description="Disordered" evidence="7">
    <location>
        <begin position="111"/>
        <end position="141"/>
    </location>
</feature>
<keyword evidence="5 6" id="KW-0233">DNA recombination</keyword>
<dbReference type="InterPro" id="IPR001207">
    <property type="entry name" value="Transposase_mutator"/>
</dbReference>
<comment type="function">
    <text evidence="1 6">Required for the transposition of the insertion element.</text>
</comment>
<dbReference type="GO" id="GO:0004803">
    <property type="term" value="F:transposase activity"/>
    <property type="evidence" value="ECO:0007669"/>
    <property type="project" value="UniProtKB-UniRule"/>
</dbReference>
<proteinExistence type="inferred from homology"/>
<evidence type="ECO:0000256" key="5">
    <source>
        <dbReference type="ARBA" id="ARBA00023172"/>
    </source>
</evidence>
<organism evidence="8 9">
    <name type="scientific">Roseovarius lutimaris</name>
    <dbReference type="NCBI Taxonomy" id="1005928"/>
    <lineage>
        <taxon>Bacteria</taxon>
        <taxon>Pseudomonadati</taxon>
        <taxon>Pseudomonadota</taxon>
        <taxon>Alphaproteobacteria</taxon>
        <taxon>Rhodobacterales</taxon>
        <taxon>Roseobacteraceae</taxon>
        <taxon>Roseovarius</taxon>
    </lineage>
</organism>
<dbReference type="PANTHER" id="PTHR33217">
    <property type="entry name" value="TRANSPOSASE FOR INSERTION SEQUENCE ELEMENT IS1081"/>
    <property type="match status" value="1"/>
</dbReference>
<feature type="compositionally biased region" description="Basic residues" evidence="7">
    <location>
        <begin position="132"/>
        <end position="141"/>
    </location>
</feature>
<dbReference type="GO" id="GO:0006313">
    <property type="term" value="P:DNA transposition"/>
    <property type="evidence" value="ECO:0007669"/>
    <property type="project" value="UniProtKB-UniRule"/>
</dbReference>
<dbReference type="STRING" id="1005928.SAMN04487859_1363"/>
<keyword evidence="4 6" id="KW-0238">DNA-binding</keyword>
<feature type="region of interest" description="Disordered" evidence="7">
    <location>
        <begin position="42"/>
        <end position="86"/>
    </location>
</feature>
<gene>
    <name evidence="8" type="ORF">SAMN04487859_1363</name>
</gene>
<dbReference type="AlphaFoldDB" id="A0A1I5GQ08"/>
<dbReference type="Proteomes" id="UP000198599">
    <property type="component" value="Unassembled WGS sequence"/>
</dbReference>
<evidence type="ECO:0000256" key="4">
    <source>
        <dbReference type="ARBA" id="ARBA00023125"/>
    </source>
</evidence>
<dbReference type="PANTHER" id="PTHR33217:SF5">
    <property type="entry name" value="MUTATOR FAMILY TRANSPOSASE"/>
    <property type="match status" value="1"/>
</dbReference>